<evidence type="ECO:0000259" key="1">
    <source>
        <dbReference type="Pfam" id="PF13837"/>
    </source>
</evidence>
<dbReference type="SUPFAM" id="SSF56436">
    <property type="entry name" value="C-type lectin-like"/>
    <property type="match status" value="1"/>
</dbReference>
<dbReference type="Pfam" id="PF13837">
    <property type="entry name" value="Myb_DNA-bind_4"/>
    <property type="match status" value="1"/>
</dbReference>
<keyword evidence="3" id="KW-1185">Reference proteome</keyword>
<evidence type="ECO:0000313" key="3">
    <source>
        <dbReference type="Proteomes" id="UP000507470"/>
    </source>
</evidence>
<feature type="domain" description="Myb/SANT-like DNA-binding" evidence="1">
    <location>
        <begin position="86"/>
        <end position="172"/>
    </location>
</feature>
<organism evidence="2 3">
    <name type="scientific">Mytilus coruscus</name>
    <name type="common">Sea mussel</name>
    <dbReference type="NCBI Taxonomy" id="42192"/>
    <lineage>
        <taxon>Eukaryota</taxon>
        <taxon>Metazoa</taxon>
        <taxon>Spiralia</taxon>
        <taxon>Lophotrochozoa</taxon>
        <taxon>Mollusca</taxon>
        <taxon>Bivalvia</taxon>
        <taxon>Autobranchia</taxon>
        <taxon>Pteriomorphia</taxon>
        <taxon>Mytilida</taxon>
        <taxon>Mytiloidea</taxon>
        <taxon>Mytilidae</taxon>
        <taxon>Mytilinae</taxon>
        <taxon>Mytilus</taxon>
    </lineage>
</organism>
<proteinExistence type="predicted"/>
<name>A0A6J8DVJ0_MYTCO</name>
<reference evidence="2 3" key="1">
    <citation type="submission" date="2020-06" db="EMBL/GenBank/DDBJ databases">
        <authorList>
            <person name="Li R."/>
            <person name="Bekaert M."/>
        </authorList>
    </citation>
    <scope>NUCLEOTIDE SEQUENCE [LARGE SCALE GENOMIC DNA]</scope>
    <source>
        <strain evidence="3">wild</strain>
    </source>
</reference>
<dbReference type="InterPro" id="IPR044822">
    <property type="entry name" value="Myb_DNA-bind_4"/>
</dbReference>
<dbReference type="Proteomes" id="UP000507470">
    <property type="component" value="Unassembled WGS sequence"/>
</dbReference>
<dbReference type="Gene3D" id="1.10.10.60">
    <property type="entry name" value="Homeodomain-like"/>
    <property type="match status" value="1"/>
</dbReference>
<dbReference type="EMBL" id="CACVKT020007907">
    <property type="protein sequence ID" value="CAC5411767.1"/>
    <property type="molecule type" value="Genomic_DNA"/>
</dbReference>
<dbReference type="CDD" id="cd00037">
    <property type="entry name" value="CLECT"/>
    <property type="match status" value="1"/>
</dbReference>
<protein>
    <recommendedName>
        <fullName evidence="1">Myb/SANT-like DNA-binding domain-containing protein</fullName>
    </recommendedName>
</protein>
<evidence type="ECO:0000313" key="2">
    <source>
        <dbReference type="EMBL" id="CAC5411767.1"/>
    </source>
</evidence>
<gene>
    <name evidence="2" type="ORF">MCOR_44817</name>
</gene>
<dbReference type="InterPro" id="IPR016187">
    <property type="entry name" value="CTDL_fold"/>
</dbReference>
<dbReference type="OrthoDB" id="6141144at2759"/>
<sequence>MLKYVKHLDYINQLFGYWLGGYNFNQDGSMEWLSSPDQVMPFTDMKAGEPNSPSSHFCMENLLEPISGESYPIHSGPSTSAHPAIWNETTTKILIAEMKASEDISNKGKITKKKMFKNIIEQLSKQGYNFSWERVQGKWKTLVSVFERTKDYNNKLVNDRKTCAFQNELEQILEGNPSIKPVAISSSSIFSVKRKSSSEMMMMRKMII</sequence>
<dbReference type="AlphaFoldDB" id="A0A6J8DVJ0"/>
<accession>A0A6J8DVJ0</accession>